<gene>
    <name evidence="2" type="ORF">B9G79_08100</name>
</gene>
<dbReference type="OrthoDB" id="5291419at2"/>
<dbReference type="RefSeq" id="WP_088565071.1">
    <property type="nucleotide sequence ID" value="NZ_CP020946.1"/>
</dbReference>
<name>A0A1Z3N7V9_BDEBC</name>
<dbReference type="SUPFAM" id="SSF88697">
    <property type="entry name" value="PUA domain-like"/>
    <property type="match status" value="1"/>
</dbReference>
<keyword evidence="2" id="KW-0378">Hydrolase</keyword>
<protein>
    <submittedName>
        <fullName evidence="2">ATP-dependent protease La</fullName>
    </submittedName>
</protein>
<dbReference type="PROSITE" id="PS51787">
    <property type="entry name" value="LON_N"/>
    <property type="match status" value="1"/>
</dbReference>
<evidence type="ECO:0000259" key="1">
    <source>
        <dbReference type="PROSITE" id="PS51787"/>
    </source>
</evidence>
<dbReference type="AlphaFoldDB" id="A0A1Z3N7V9"/>
<dbReference type="SMART" id="SM00464">
    <property type="entry name" value="LON"/>
    <property type="match status" value="1"/>
</dbReference>
<dbReference type="Gene3D" id="2.30.130.40">
    <property type="entry name" value="LON domain-like"/>
    <property type="match status" value="1"/>
</dbReference>
<dbReference type="GO" id="GO:0008233">
    <property type="term" value="F:peptidase activity"/>
    <property type="evidence" value="ECO:0007669"/>
    <property type="project" value="UniProtKB-KW"/>
</dbReference>
<feature type="domain" description="Lon N-terminal" evidence="1">
    <location>
        <begin position="3"/>
        <end position="202"/>
    </location>
</feature>
<dbReference type="InterPro" id="IPR046336">
    <property type="entry name" value="Lon_prtase_N_sf"/>
</dbReference>
<evidence type="ECO:0000313" key="2">
    <source>
        <dbReference type="EMBL" id="ASD63536.1"/>
    </source>
</evidence>
<dbReference type="Pfam" id="PF02190">
    <property type="entry name" value="LON_substr_bdg"/>
    <property type="match status" value="1"/>
</dbReference>
<dbReference type="EMBL" id="CP020946">
    <property type="protein sequence ID" value="ASD63536.1"/>
    <property type="molecule type" value="Genomic_DNA"/>
</dbReference>
<dbReference type="GO" id="GO:0006508">
    <property type="term" value="P:proteolysis"/>
    <property type="evidence" value="ECO:0007669"/>
    <property type="project" value="UniProtKB-KW"/>
</dbReference>
<reference evidence="2 3" key="1">
    <citation type="submission" date="2017-04" db="EMBL/GenBank/DDBJ databases">
        <title>Whole genome sequence of Bdellovibrio bacteriovorus strain SSB218315.</title>
        <authorList>
            <person name="Oyedara O."/>
            <person name="Rodriguez-Perez M.A."/>
        </authorList>
    </citation>
    <scope>NUCLEOTIDE SEQUENCE [LARGE SCALE GENOMIC DNA]</scope>
    <source>
        <strain evidence="2 3">SSB218315</strain>
    </source>
</reference>
<dbReference type="PANTHER" id="PTHR46732:SF8">
    <property type="entry name" value="ATP-DEPENDENT PROTEASE LA (LON) DOMAIN PROTEIN"/>
    <property type="match status" value="1"/>
</dbReference>
<dbReference type="InterPro" id="IPR015947">
    <property type="entry name" value="PUA-like_sf"/>
</dbReference>
<dbReference type="PANTHER" id="PTHR46732">
    <property type="entry name" value="ATP-DEPENDENT PROTEASE LA (LON) DOMAIN PROTEIN"/>
    <property type="match status" value="1"/>
</dbReference>
<keyword evidence="2" id="KW-0645">Protease</keyword>
<dbReference type="Proteomes" id="UP000197003">
    <property type="component" value="Chromosome"/>
</dbReference>
<proteinExistence type="predicted"/>
<dbReference type="InterPro" id="IPR003111">
    <property type="entry name" value="Lon_prtase_N"/>
</dbReference>
<accession>A0A1Z3N7V9</accession>
<evidence type="ECO:0000313" key="3">
    <source>
        <dbReference type="Proteomes" id="UP000197003"/>
    </source>
</evidence>
<sequence length="205" mass="23620">MEVFLFPLVNVTLFPRTTKPLNIFEPRYLSMIKEAVETQTPIAVGFIEDPAKVIPVRPGETVPFVREVAGYGYAQIIEERLNGTLLVFIQGQGKLRLGKVLDRGTPYMVCEAQIIPEKTVLEPSLRLELNSLHKILTRWIQTHIPDPAQRDIFMRNLTHPEEIVGSFASYLVRDYDLQQMVLEYDDINEKVHFLHRLMESNELTT</sequence>
<organism evidence="2 3">
    <name type="scientific">Bdellovibrio bacteriovorus</name>
    <dbReference type="NCBI Taxonomy" id="959"/>
    <lineage>
        <taxon>Bacteria</taxon>
        <taxon>Pseudomonadati</taxon>
        <taxon>Bdellovibrionota</taxon>
        <taxon>Bdellovibrionia</taxon>
        <taxon>Bdellovibrionales</taxon>
        <taxon>Pseudobdellovibrionaceae</taxon>
        <taxon>Bdellovibrio</taxon>
    </lineage>
</organism>